<proteinExistence type="predicted"/>
<protein>
    <submittedName>
        <fullName evidence="2">Uncharacterized protein</fullName>
    </submittedName>
</protein>
<evidence type="ECO:0000256" key="1">
    <source>
        <dbReference type="SAM" id="Phobius"/>
    </source>
</evidence>
<keyword evidence="1" id="KW-0812">Transmembrane</keyword>
<evidence type="ECO:0000313" key="3">
    <source>
        <dbReference type="Proteomes" id="UP000033930"/>
    </source>
</evidence>
<dbReference type="EMBL" id="LCAW01000028">
    <property type="protein sequence ID" value="KKR97558.1"/>
    <property type="molecule type" value="Genomic_DNA"/>
</dbReference>
<feature type="transmembrane region" description="Helical" evidence="1">
    <location>
        <begin position="157"/>
        <end position="179"/>
    </location>
</feature>
<feature type="transmembrane region" description="Helical" evidence="1">
    <location>
        <begin position="120"/>
        <end position="145"/>
    </location>
</feature>
<comment type="caution">
    <text evidence="2">The sequence shown here is derived from an EMBL/GenBank/DDBJ whole genome shotgun (WGS) entry which is preliminary data.</text>
</comment>
<evidence type="ECO:0000313" key="2">
    <source>
        <dbReference type="EMBL" id="KKR97558.1"/>
    </source>
</evidence>
<accession>A0A0G0V941</accession>
<organism evidence="2 3">
    <name type="scientific">Candidatus Uhrbacteria bacterium GW2011_GWC1_41_20</name>
    <dbReference type="NCBI Taxonomy" id="1618983"/>
    <lineage>
        <taxon>Bacteria</taxon>
        <taxon>Candidatus Uhriibacteriota</taxon>
    </lineage>
</organism>
<sequence>MGDYLSSCEKGETELLSDFYLFHFEFSTFYFIPMDYILAATLGTLVGFLIAMPAIILEASRRVKNLPLLIDVHIWHGYRLKEGEVFAVGLLLHLIISACYGLVYVLFVEQGWLIVTHAPFSILSMALVAGLFWLFLNFVIFPLIGFGWIGLKEGKTVWFETLISLGVEGAFLWMLIQYYQPWYF</sequence>
<gene>
    <name evidence="2" type="ORF">UU50_C0028G0007</name>
</gene>
<keyword evidence="1" id="KW-1133">Transmembrane helix</keyword>
<name>A0A0G0V941_9BACT</name>
<reference evidence="2 3" key="1">
    <citation type="journal article" date="2015" name="Nature">
        <title>rRNA introns, odd ribosomes, and small enigmatic genomes across a large radiation of phyla.</title>
        <authorList>
            <person name="Brown C.T."/>
            <person name="Hug L.A."/>
            <person name="Thomas B.C."/>
            <person name="Sharon I."/>
            <person name="Castelle C.J."/>
            <person name="Singh A."/>
            <person name="Wilkins M.J."/>
            <person name="Williams K.H."/>
            <person name="Banfield J.F."/>
        </authorList>
    </citation>
    <scope>NUCLEOTIDE SEQUENCE [LARGE SCALE GENOMIC DNA]</scope>
</reference>
<dbReference type="AlphaFoldDB" id="A0A0G0V941"/>
<keyword evidence="1" id="KW-0472">Membrane</keyword>
<feature type="transmembrane region" description="Helical" evidence="1">
    <location>
        <begin position="85"/>
        <end position="108"/>
    </location>
</feature>
<feature type="transmembrane region" description="Helical" evidence="1">
    <location>
        <begin position="36"/>
        <end position="57"/>
    </location>
</feature>
<dbReference type="Proteomes" id="UP000033930">
    <property type="component" value="Unassembled WGS sequence"/>
</dbReference>